<sequence>MGSGQSTPKPNTDKQSIPTTTSPTVTCAPCICNYPVKELHLVLAFVAGILLTLLLMGLIFLIIKSYRKCHSSPRALDLPLDPLVKVPSVPDKALTSVSTTSKISDEKRNPLTANHSAGSDSIVYAQIKGIDLP</sequence>
<evidence type="ECO:0000313" key="4">
    <source>
        <dbReference type="RefSeq" id="XP_019482991.1"/>
    </source>
</evidence>
<reference evidence="4 5" key="1">
    <citation type="submission" date="2025-04" db="UniProtKB">
        <authorList>
            <consortium name="RefSeq"/>
        </authorList>
    </citation>
    <scope>IDENTIFICATION</scope>
    <source>
        <tissue evidence="4 5">Muscle</tissue>
    </source>
</reference>
<dbReference type="Proteomes" id="UP000694851">
    <property type="component" value="Unplaced"/>
</dbReference>
<feature type="region of interest" description="Disordered" evidence="1">
    <location>
        <begin position="1"/>
        <end position="22"/>
    </location>
</feature>
<dbReference type="PANTHER" id="PTHR37997">
    <property type="entry name" value="TRANSMEMBRANE PROTEIN C1ORF162"/>
    <property type="match status" value="1"/>
</dbReference>
<accession>A0A8B7Q528</accession>
<keyword evidence="2" id="KW-0472">Membrane</keyword>
<protein>
    <submittedName>
        <fullName evidence="4 5">Transmembrane protein C1orf162 homolog</fullName>
    </submittedName>
</protein>
<name>A0A8B7Q528_HIPAR</name>
<proteinExistence type="predicted"/>
<dbReference type="KEGG" id="hai:109373541"/>
<dbReference type="GeneID" id="109373541"/>
<dbReference type="PANTHER" id="PTHR37997:SF1">
    <property type="entry name" value="TRANSMEMBRANE PROTEIN C1ORF162"/>
    <property type="match status" value="1"/>
</dbReference>
<feature type="transmembrane region" description="Helical" evidence="2">
    <location>
        <begin position="41"/>
        <end position="63"/>
    </location>
</feature>
<dbReference type="RefSeq" id="XP_019482991.1">
    <property type="nucleotide sequence ID" value="XM_019627446.1"/>
</dbReference>
<dbReference type="RefSeq" id="XP_019482992.1">
    <property type="nucleotide sequence ID" value="XM_019627447.1"/>
</dbReference>
<keyword evidence="2 4" id="KW-0812">Transmembrane</keyword>
<evidence type="ECO:0000313" key="3">
    <source>
        <dbReference type="Proteomes" id="UP000694851"/>
    </source>
</evidence>
<dbReference type="InterPro" id="IPR037763">
    <property type="entry name" value="C1orf162"/>
</dbReference>
<evidence type="ECO:0000256" key="2">
    <source>
        <dbReference type="SAM" id="Phobius"/>
    </source>
</evidence>
<dbReference type="OrthoDB" id="9451692at2759"/>
<keyword evidence="2" id="KW-1133">Transmembrane helix</keyword>
<dbReference type="CTD" id="120495909"/>
<gene>
    <name evidence="4 5" type="primary">CUNH1orf162</name>
</gene>
<evidence type="ECO:0000256" key="1">
    <source>
        <dbReference type="SAM" id="MobiDB-lite"/>
    </source>
</evidence>
<organism evidence="3 5">
    <name type="scientific">Hipposideros armiger</name>
    <name type="common">Great Himalayan leaf-nosed bat</name>
    <dbReference type="NCBI Taxonomy" id="186990"/>
    <lineage>
        <taxon>Eukaryota</taxon>
        <taxon>Metazoa</taxon>
        <taxon>Chordata</taxon>
        <taxon>Craniata</taxon>
        <taxon>Vertebrata</taxon>
        <taxon>Euteleostomi</taxon>
        <taxon>Mammalia</taxon>
        <taxon>Eutheria</taxon>
        <taxon>Laurasiatheria</taxon>
        <taxon>Chiroptera</taxon>
        <taxon>Yinpterochiroptera</taxon>
        <taxon>Rhinolophoidea</taxon>
        <taxon>Hipposideridae</taxon>
        <taxon>Hipposideros</taxon>
    </lineage>
</organism>
<keyword evidence="3" id="KW-1185">Reference proteome</keyword>
<evidence type="ECO:0000313" key="5">
    <source>
        <dbReference type="RefSeq" id="XP_019482992.1"/>
    </source>
</evidence>
<dbReference type="AlphaFoldDB" id="A0A8B7Q528"/>